<dbReference type="InterPro" id="IPR052979">
    <property type="entry name" value="Adenylate-forming_domain"/>
</dbReference>
<dbReference type="RefSeq" id="XP_040660707.1">
    <property type="nucleotide sequence ID" value="XM_040799824.1"/>
</dbReference>
<dbReference type="AlphaFoldDB" id="A0A151GW64"/>
<dbReference type="SUPFAM" id="SSF56801">
    <property type="entry name" value="Acetyl-CoA synthetase-like"/>
    <property type="match status" value="1"/>
</dbReference>
<comment type="caution">
    <text evidence="5">The sequence shown here is derived from an EMBL/GenBank/DDBJ whole genome shotgun (WGS) entry which is preliminary data.</text>
</comment>
<feature type="transmembrane region" description="Helical" evidence="3">
    <location>
        <begin position="660"/>
        <end position="679"/>
    </location>
</feature>
<evidence type="ECO:0000313" key="5">
    <source>
        <dbReference type="EMBL" id="KYK61355.1"/>
    </source>
</evidence>
<dbReference type="STRING" id="98403.A0A151GW64"/>
<keyword evidence="3" id="KW-0812">Transmembrane</keyword>
<sequence>MAVSVPITVPASRRTLSPSLASFSRGEVVATPFPTTTSAFYHQASSQPSLMAVRDLSTSVPRMISYGQLAERAQKLALRLRGLGVQPNQRVPLVVKRGLEMIVGIWAVLSCGAQYVPLDGGVVPDSTIRHVVEQSGAEIVLCLSVTEHRLRALFPSLVPVLIDEFVTAEADDDLQSDDWLDLATPDTGCYVIYTSGTTGKPKGVDVTHRNVANLVCLSPGGLGVRPGMCVGQVLNISFDMAAWEIFSCLCNGGTLVVRGSNWEPTIQEIDVLICTPTILSKYHPIQYPRIKTVATAGEPTSQDLADLWATHATYWNCCGPTETTIVNTMSKHIPGEPTSIGRPTANNTVYILDKQGEPVPFGEAGVMWAGGHGVSRGYVGLESKTKESYIPDPFANDGSSMYCTGDLGRWRADGNIDILGRCDDQVKVKGFRVELDGVSASLASAPGVTRATTLLIDGEIHAFVVPSQQDVDVIMEHARKSQPYYALPTKIHQLGQFPTTANGKVDKTLLRTMAVEAVTDDARPPSRAISTAASECGTLVESRSVSSSSSSSTLAPSTAEVDLFRDVPEKELPRPVRGLRFRILIVYRFLFGLVGLVNIAALAALLLLKADPEWLGILTAANLVAAVLVRQDVVINILYKTFCSVPKGAPLWLRRRCAKIYHLGGVHSAAGVCATSWLLASTIRSTVAYSHGNTVDSLATLVVSWLLSTLCCTIVGFAYPTFRKKYHNIFERLHRFLGWTALSLFWVRTVLSVYDSTPVGADLGLALIRSPGFWMLGVATCSIASSWLFLRKVPVEAIPLSDHAVLLNFTYTVPVNGSFTRISTRPLIEWHSFATIPQPASSDLASEKGYSLVVSNAGDWTKNCIRNPPTHLWVRGLPTCGVMRIATLFNRVVIIATGSGIGPLLGHISQPSCPTQLIWSTPSPEQTFGKALMDTIYRTIPKAVIHDTKVKGRSDLVKMGYNLAKDFEAEAVIIIANEKITKKVVYGLETRGIPAFGAIWDS</sequence>
<reference evidence="5 6" key="1">
    <citation type="journal article" date="2016" name="Sci. Rep.">
        <title>Insights into Adaptations to a Near-Obligate Nematode Endoparasitic Lifestyle from the Finished Genome of Drechmeria coniospora.</title>
        <authorList>
            <person name="Zhang L."/>
            <person name="Zhou Z."/>
            <person name="Guo Q."/>
            <person name="Fokkens L."/>
            <person name="Miskei M."/>
            <person name="Pocsi I."/>
            <person name="Zhang W."/>
            <person name="Chen M."/>
            <person name="Wang L."/>
            <person name="Sun Y."/>
            <person name="Donzelli B.G."/>
            <person name="Gibson D.M."/>
            <person name="Nelson D.R."/>
            <person name="Luo J.G."/>
            <person name="Rep M."/>
            <person name="Liu H."/>
            <person name="Yang S."/>
            <person name="Wang J."/>
            <person name="Krasnoff S.B."/>
            <person name="Xu Y."/>
            <person name="Molnar I."/>
            <person name="Lin M."/>
        </authorList>
    </citation>
    <scope>NUCLEOTIDE SEQUENCE [LARGE SCALE GENOMIC DNA]</scope>
    <source>
        <strain evidence="5 6">ARSEF 6962</strain>
    </source>
</reference>
<dbReference type="InterPro" id="IPR000873">
    <property type="entry name" value="AMP-dep_synth/lig_dom"/>
</dbReference>
<dbReference type="InParanoid" id="A0A151GW64"/>
<dbReference type="Proteomes" id="UP000076580">
    <property type="component" value="Chromosome 01"/>
</dbReference>
<feature type="transmembrane region" description="Helical" evidence="3">
    <location>
        <begin position="733"/>
        <end position="751"/>
    </location>
</feature>
<evidence type="ECO:0000313" key="6">
    <source>
        <dbReference type="Proteomes" id="UP000076580"/>
    </source>
</evidence>
<proteinExistence type="predicted"/>
<evidence type="ECO:0000256" key="3">
    <source>
        <dbReference type="SAM" id="Phobius"/>
    </source>
</evidence>
<dbReference type="PROSITE" id="PS00455">
    <property type="entry name" value="AMP_BINDING"/>
    <property type="match status" value="1"/>
</dbReference>
<dbReference type="PANTHER" id="PTHR33927:SF5">
    <property type="entry name" value="ENZYME, PUTATIVE (AFU_ORTHOLOGUE AFUA_8G01222)-RELATED"/>
    <property type="match status" value="1"/>
</dbReference>
<dbReference type="Gene3D" id="3.40.50.12780">
    <property type="entry name" value="N-terminal domain of ligase-like"/>
    <property type="match status" value="1"/>
</dbReference>
<dbReference type="PANTHER" id="PTHR33927">
    <property type="entry name" value="TRANSMEMBRANE PROTEIN"/>
    <property type="match status" value="1"/>
</dbReference>
<feature type="transmembrane region" description="Helical" evidence="3">
    <location>
        <begin position="771"/>
        <end position="790"/>
    </location>
</feature>
<organism evidence="5 6">
    <name type="scientific">Drechmeria coniospora</name>
    <name type="common">Nematophagous fungus</name>
    <name type="synonym">Meria coniospora</name>
    <dbReference type="NCBI Taxonomy" id="98403"/>
    <lineage>
        <taxon>Eukaryota</taxon>
        <taxon>Fungi</taxon>
        <taxon>Dikarya</taxon>
        <taxon>Ascomycota</taxon>
        <taxon>Pezizomycotina</taxon>
        <taxon>Sordariomycetes</taxon>
        <taxon>Hypocreomycetidae</taxon>
        <taxon>Hypocreales</taxon>
        <taxon>Ophiocordycipitaceae</taxon>
        <taxon>Drechmeria</taxon>
    </lineage>
</organism>
<dbReference type="InterPro" id="IPR010071">
    <property type="entry name" value="AA_adenyl_dom"/>
</dbReference>
<protein>
    <submittedName>
        <fullName evidence="5">NRPS-like enzyme</fullName>
    </submittedName>
</protein>
<evidence type="ECO:0000256" key="2">
    <source>
        <dbReference type="ARBA" id="ARBA00022553"/>
    </source>
</evidence>
<dbReference type="InterPro" id="IPR045851">
    <property type="entry name" value="AMP-bd_C_sf"/>
</dbReference>
<evidence type="ECO:0000256" key="1">
    <source>
        <dbReference type="ARBA" id="ARBA00022450"/>
    </source>
</evidence>
<dbReference type="InterPro" id="IPR042099">
    <property type="entry name" value="ANL_N_sf"/>
</dbReference>
<accession>A0A151GW64</accession>
<gene>
    <name evidence="5" type="ORF">DCS_02497</name>
</gene>
<dbReference type="Pfam" id="PF00501">
    <property type="entry name" value="AMP-binding"/>
    <property type="match status" value="1"/>
</dbReference>
<feature type="transmembrane region" description="Helical" evidence="3">
    <location>
        <begin position="699"/>
        <end position="721"/>
    </location>
</feature>
<feature type="domain" description="AMP-dependent synthetase/ligase" evidence="4">
    <location>
        <begin position="41"/>
        <end position="378"/>
    </location>
</feature>
<keyword evidence="1" id="KW-0596">Phosphopantetheine</keyword>
<name>A0A151GW64_DRECN</name>
<keyword evidence="6" id="KW-1185">Reference proteome</keyword>
<dbReference type="EMBL" id="LAYC01000001">
    <property type="protein sequence ID" value="KYK61355.1"/>
    <property type="molecule type" value="Genomic_DNA"/>
</dbReference>
<dbReference type="NCBIfam" id="TIGR01733">
    <property type="entry name" value="AA-adenyl-dom"/>
    <property type="match status" value="1"/>
</dbReference>
<evidence type="ECO:0000259" key="4">
    <source>
        <dbReference type="Pfam" id="PF00501"/>
    </source>
</evidence>
<dbReference type="GeneID" id="63715140"/>
<keyword evidence="2" id="KW-0597">Phosphoprotein</keyword>
<dbReference type="InterPro" id="IPR020845">
    <property type="entry name" value="AMP-binding_CS"/>
</dbReference>
<keyword evidence="3" id="KW-0472">Membrane</keyword>
<keyword evidence="3" id="KW-1133">Transmembrane helix</keyword>
<feature type="transmembrane region" description="Helical" evidence="3">
    <location>
        <begin position="585"/>
        <end position="608"/>
    </location>
</feature>
<dbReference type="Gene3D" id="3.30.300.30">
    <property type="match status" value="1"/>
</dbReference>